<keyword evidence="5" id="KW-0119">Carbohydrate metabolism</keyword>
<comment type="pathway">
    <text evidence="1">Carbohydrate acid metabolism.</text>
</comment>
<dbReference type="Pfam" id="PF01081">
    <property type="entry name" value="Aldolase"/>
    <property type="match status" value="1"/>
</dbReference>
<comment type="caution">
    <text evidence="6">The sequence shown here is derived from an EMBL/GenBank/DDBJ whole genome shotgun (WGS) entry which is preliminary data.</text>
</comment>
<keyword evidence="4" id="KW-0456">Lyase</keyword>
<evidence type="ECO:0000256" key="3">
    <source>
        <dbReference type="ARBA" id="ARBA00011233"/>
    </source>
</evidence>
<dbReference type="Proteomes" id="UP000774570">
    <property type="component" value="Unassembled WGS sequence"/>
</dbReference>
<evidence type="ECO:0000256" key="2">
    <source>
        <dbReference type="ARBA" id="ARBA00006906"/>
    </source>
</evidence>
<protein>
    <submittedName>
        <fullName evidence="6">Bifunctional 4-hydroxy-2-oxoglutarate aldolase/2-dehydro-3-deoxy-phosphogluconate aldolase</fullName>
    </submittedName>
</protein>
<evidence type="ECO:0000313" key="7">
    <source>
        <dbReference type="Proteomes" id="UP000774570"/>
    </source>
</evidence>
<comment type="similarity">
    <text evidence="2">Belongs to the KHG/KDPG aldolase family.</text>
</comment>
<accession>A0ABS7G202</accession>
<gene>
    <name evidence="6" type="ORF">K1Y72_30505</name>
</gene>
<name>A0ABS7G202_9ACTN</name>
<dbReference type="Gene3D" id="3.20.20.70">
    <property type="entry name" value="Aldolase class I"/>
    <property type="match status" value="1"/>
</dbReference>
<organism evidence="6 7">
    <name type="scientific">Actinomadura parmotrematis</name>
    <dbReference type="NCBI Taxonomy" id="2864039"/>
    <lineage>
        <taxon>Bacteria</taxon>
        <taxon>Bacillati</taxon>
        <taxon>Actinomycetota</taxon>
        <taxon>Actinomycetes</taxon>
        <taxon>Streptosporangiales</taxon>
        <taxon>Thermomonosporaceae</taxon>
        <taxon>Actinomadura</taxon>
    </lineage>
</organism>
<evidence type="ECO:0000256" key="4">
    <source>
        <dbReference type="ARBA" id="ARBA00023239"/>
    </source>
</evidence>
<comment type="subunit">
    <text evidence="3">Homotrimer.</text>
</comment>
<reference evidence="6 7" key="1">
    <citation type="submission" date="2021-07" db="EMBL/GenBank/DDBJ databases">
        <title>Actinomadura sp. PM05-2 isolated from lichen.</title>
        <authorList>
            <person name="Somphong A."/>
            <person name="Phongsopitanun W."/>
            <person name="Tanasupawat S."/>
            <person name="Peongsungnone V."/>
        </authorList>
    </citation>
    <scope>NUCLEOTIDE SEQUENCE [LARGE SCALE GENOMIC DNA]</scope>
    <source>
        <strain evidence="6 7">PM05-2</strain>
    </source>
</reference>
<dbReference type="EMBL" id="JAIBOA010000026">
    <property type="protein sequence ID" value="MBW8486734.1"/>
    <property type="molecule type" value="Genomic_DNA"/>
</dbReference>
<evidence type="ECO:0000313" key="6">
    <source>
        <dbReference type="EMBL" id="MBW8486734.1"/>
    </source>
</evidence>
<dbReference type="RefSeq" id="WP_220169973.1">
    <property type="nucleotide sequence ID" value="NZ_JAIBOA010000026.1"/>
</dbReference>
<keyword evidence="7" id="KW-1185">Reference proteome</keyword>
<evidence type="ECO:0000256" key="1">
    <source>
        <dbReference type="ARBA" id="ARBA00004761"/>
    </source>
</evidence>
<dbReference type="CDD" id="cd00452">
    <property type="entry name" value="KDPG_aldolase"/>
    <property type="match status" value="1"/>
</dbReference>
<proteinExistence type="inferred from homology"/>
<dbReference type="SUPFAM" id="SSF51569">
    <property type="entry name" value="Aldolase"/>
    <property type="match status" value="1"/>
</dbReference>
<sequence>MTRHPAEDADALAARLREDRLLPVLRTASAARLVDSMLACRRAGLRVLELTTTTPDWSRVLAEAAADARFAGTLLGVGTVTTAAQAEQAVAAGARFLVSPYAAPEARAAAGGVPFLEGAFSPTEVARAAHRAGPGGIVKLYPAGSVGPSHLRALRDVLPGLSVVPTGGVTPQTAASWLDAGALAVGIGGALAGLGADGIADLGRRLRKHGAA</sequence>
<dbReference type="PANTHER" id="PTHR30246:SF1">
    <property type="entry name" value="2-DEHYDRO-3-DEOXY-6-PHOSPHOGALACTONATE ALDOLASE-RELATED"/>
    <property type="match status" value="1"/>
</dbReference>
<dbReference type="InterPro" id="IPR013785">
    <property type="entry name" value="Aldolase_TIM"/>
</dbReference>
<evidence type="ECO:0000256" key="5">
    <source>
        <dbReference type="ARBA" id="ARBA00023277"/>
    </source>
</evidence>
<dbReference type="InterPro" id="IPR000887">
    <property type="entry name" value="Aldlse_KDPG_KHG"/>
</dbReference>
<dbReference type="PANTHER" id="PTHR30246">
    <property type="entry name" value="2-KETO-3-DEOXY-6-PHOSPHOGLUCONATE ALDOLASE"/>
    <property type="match status" value="1"/>
</dbReference>